<dbReference type="InterPro" id="IPR016478">
    <property type="entry name" value="GTPase_MTG1"/>
</dbReference>
<evidence type="ECO:0000256" key="2">
    <source>
        <dbReference type="ARBA" id="ARBA00022741"/>
    </source>
</evidence>
<comment type="similarity">
    <text evidence="4">Belongs to the TRAFAC class YlqF/YawG GTPase family. MTG1 subfamily.</text>
</comment>
<evidence type="ECO:0000256" key="4">
    <source>
        <dbReference type="PIRNR" id="PIRNR006230"/>
    </source>
</evidence>
<dbReference type="EMBL" id="CP093365">
    <property type="protein sequence ID" value="UQS83706.1"/>
    <property type="molecule type" value="Genomic_DNA"/>
</dbReference>
<protein>
    <recommendedName>
        <fullName evidence="1 4">Ribosome biogenesis GTPase A</fullName>
    </recommendedName>
</protein>
<dbReference type="RefSeq" id="WP_249512891.1">
    <property type="nucleotide sequence ID" value="NZ_CP093365.1"/>
</dbReference>
<evidence type="ECO:0000259" key="5">
    <source>
        <dbReference type="PROSITE" id="PS51721"/>
    </source>
</evidence>
<feature type="domain" description="CP-type G" evidence="5">
    <location>
        <begin position="14"/>
        <end position="178"/>
    </location>
</feature>
<dbReference type="Gene3D" id="1.10.1580.10">
    <property type="match status" value="1"/>
</dbReference>
<dbReference type="InterPro" id="IPR023179">
    <property type="entry name" value="GTP-bd_ortho_bundle_sf"/>
</dbReference>
<evidence type="ECO:0000313" key="6">
    <source>
        <dbReference type="EMBL" id="UQS83706.1"/>
    </source>
</evidence>
<keyword evidence="4" id="KW-0963">Cytoplasm</keyword>
<dbReference type="PANTHER" id="PTHR45782">
    <property type="entry name" value="MITOCHONDRIAL RIBOSOME-ASSOCIATED GTPASE 1"/>
    <property type="match status" value="1"/>
</dbReference>
<comment type="subcellular location">
    <subcellularLocation>
        <location evidence="4">Cytoplasm</location>
    </subcellularLocation>
</comment>
<dbReference type="PIRSF" id="PIRSF006230">
    <property type="entry name" value="MG442"/>
    <property type="match status" value="1"/>
</dbReference>
<keyword evidence="7" id="KW-1185">Reference proteome</keyword>
<proteinExistence type="inferred from homology"/>
<sequence>MVVQWYPGHMNKAKNQIQERLKLVDIVLEIRDARLPLSSRNPVLDQIINNKPRIIILNKADLADPKLTQAWLDYFNNQKQPSIALDAQHHNKLQQIRTIIEQTLQAKINKYQRNGVKNYVIRTMCIGIPNVGKSTILNKLVGKNIAVTGNKPGVTKNQNWLKAKNNLELLDTPGVLWPKIEDEQIGLKLALSGAVKDQLVNLEDLAIFALQFWQQNYSDLLLTKYHLSEAELQLTPSDLLIHLTNKWGVQEDYERAAQRVIQDVRQGNLGQYTLDEVVNDQL</sequence>
<gene>
    <name evidence="6" type="primary">ylqF</name>
    <name evidence="6" type="ORF">MOO47_00445</name>
</gene>
<dbReference type="InterPro" id="IPR019991">
    <property type="entry name" value="GTP-bd_ribosome_bgen"/>
</dbReference>
<evidence type="ECO:0000256" key="3">
    <source>
        <dbReference type="ARBA" id="ARBA00023134"/>
    </source>
</evidence>
<reference evidence="6 7" key="1">
    <citation type="journal article" date="2022" name="Int. J. Syst. Evol. Microbiol.">
        <title>Apilactobacillus apisilvae sp. nov., Nicolia spurrieriana gen. nov. sp. nov., Bombilactobacillus folatiphilus sp. nov. and Bombilactobacillus thymidiniphilus sp. nov., four new lactic acid bacterial isolates from stingless bees Tetragonula carbonaria and Austroplebeia australis.</title>
        <authorList>
            <person name="Oliphant S.A."/>
            <person name="Watson-Haigh N.S."/>
            <person name="Sumby K.M."/>
            <person name="Gardner J."/>
            <person name="Groom S."/>
            <person name="Jiranek V."/>
        </authorList>
    </citation>
    <scope>NUCLEOTIDE SEQUENCE [LARGE SCALE GENOMIC DNA]</scope>
    <source>
        <strain evidence="6 7">SG4_A1</strain>
    </source>
</reference>
<dbReference type="Proteomes" id="UP000831947">
    <property type="component" value="Chromosome"/>
</dbReference>
<dbReference type="InterPro" id="IPR027417">
    <property type="entry name" value="P-loop_NTPase"/>
</dbReference>
<evidence type="ECO:0000313" key="7">
    <source>
        <dbReference type="Proteomes" id="UP000831947"/>
    </source>
</evidence>
<dbReference type="InterPro" id="IPR030378">
    <property type="entry name" value="G_CP_dom"/>
</dbReference>
<keyword evidence="3 4" id="KW-0342">GTP-binding</keyword>
<accession>A0ABY4PDX9</accession>
<dbReference type="PROSITE" id="PS51721">
    <property type="entry name" value="G_CP"/>
    <property type="match status" value="1"/>
</dbReference>
<dbReference type="NCBIfam" id="TIGR03596">
    <property type="entry name" value="GTPase_YlqF"/>
    <property type="match status" value="1"/>
</dbReference>
<dbReference type="SUPFAM" id="SSF52540">
    <property type="entry name" value="P-loop containing nucleoside triphosphate hydrolases"/>
    <property type="match status" value="1"/>
</dbReference>
<evidence type="ECO:0000256" key="1">
    <source>
        <dbReference type="ARBA" id="ARBA00014898"/>
    </source>
</evidence>
<keyword evidence="2 4" id="KW-0547">Nucleotide-binding</keyword>
<dbReference type="Gene3D" id="3.40.50.300">
    <property type="entry name" value="P-loop containing nucleotide triphosphate hydrolases"/>
    <property type="match status" value="1"/>
</dbReference>
<dbReference type="InterPro" id="IPR006073">
    <property type="entry name" value="GTP-bd"/>
</dbReference>
<dbReference type="CDD" id="cd01856">
    <property type="entry name" value="YlqF"/>
    <property type="match status" value="1"/>
</dbReference>
<organism evidence="6 7">
    <name type="scientific">Bombilactobacillus thymidiniphilus</name>
    <dbReference type="NCBI Taxonomy" id="2923363"/>
    <lineage>
        <taxon>Bacteria</taxon>
        <taxon>Bacillati</taxon>
        <taxon>Bacillota</taxon>
        <taxon>Bacilli</taxon>
        <taxon>Lactobacillales</taxon>
        <taxon>Lactobacillaceae</taxon>
        <taxon>Bombilactobacillus</taxon>
    </lineage>
</organism>
<comment type="function">
    <text evidence="4">Required for a late step of 50S ribosomal subunit assembly. Has GTPase activity.</text>
</comment>
<dbReference type="PANTHER" id="PTHR45782:SF4">
    <property type="entry name" value="MITOCHONDRIAL RIBOSOME-ASSOCIATED GTPASE 1"/>
    <property type="match status" value="1"/>
</dbReference>
<name>A0ABY4PDX9_9LACO</name>
<dbReference type="Pfam" id="PF01926">
    <property type="entry name" value="MMR_HSR1"/>
    <property type="match status" value="1"/>
</dbReference>